<proteinExistence type="predicted"/>
<evidence type="ECO:0000313" key="2">
    <source>
        <dbReference type="EMBL" id="ODQ77409.1"/>
    </source>
</evidence>
<dbReference type="GeneID" id="30144543"/>
<feature type="transmembrane region" description="Helical" evidence="1">
    <location>
        <begin position="15"/>
        <end position="36"/>
    </location>
</feature>
<organism evidence="2 3">
    <name type="scientific">Babjeviella inositovora NRRL Y-12698</name>
    <dbReference type="NCBI Taxonomy" id="984486"/>
    <lineage>
        <taxon>Eukaryota</taxon>
        <taxon>Fungi</taxon>
        <taxon>Dikarya</taxon>
        <taxon>Ascomycota</taxon>
        <taxon>Saccharomycotina</taxon>
        <taxon>Pichiomycetes</taxon>
        <taxon>Serinales incertae sedis</taxon>
        <taxon>Babjeviella</taxon>
    </lineage>
</organism>
<dbReference type="EMBL" id="KV454441">
    <property type="protein sequence ID" value="ODQ77409.1"/>
    <property type="molecule type" value="Genomic_DNA"/>
</dbReference>
<reference evidence="3" key="1">
    <citation type="submission" date="2016-05" db="EMBL/GenBank/DDBJ databases">
        <title>Comparative genomics of biotechnologically important yeasts.</title>
        <authorList>
            <consortium name="DOE Joint Genome Institute"/>
            <person name="Riley R."/>
            <person name="Haridas S."/>
            <person name="Wolfe K.H."/>
            <person name="Lopes M.R."/>
            <person name="Hittinger C.T."/>
            <person name="Goker M."/>
            <person name="Salamov A."/>
            <person name="Wisecaver J."/>
            <person name="Long T.M."/>
            <person name="Aerts A.L."/>
            <person name="Barry K."/>
            <person name="Choi C."/>
            <person name="Clum A."/>
            <person name="Coughlan A.Y."/>
            <person name="Deshpande S."/>
            <person name="Douglass A.P."/>
            <person name="Hanson S.J."/>
            <person name="Klenk H.-P."/>
            <person name="Labutti K."/>
            <person name="Lapidus A."/>
            <person name="Lindquist E."/>
            <person name="Lipzen A."/>
            <person name="Meier-Kolthoff J.P."/>
            <person name="Ohm R.A."/>
            <person name="Otillar R.P."/>
            <person name="Pangilinan J."/>
            <person name="Peng Y."/>
            <person name="Rokas A."/>
            <person name="Rosa C.A."/>
            <person name="Scheuner C."/>
            <person name="Sibirny A.A."/>
            <person name="Slot J.C."/>
            <person name="Stielow J.B."/>
            <person name="Sun H."/>
            <person name="Kurtzman C.P."/>
            <person name="Blackwell M."/>
            <person name="Grigoriev I.V."/>
            <person name="Jeffries T.W."/>
        </authorList>
    </citation>
    <scope>NUCLEOTIDE SEQUENCE [LARGE SCALE GENOMIC DNA]</scope>
    <source>
        <strain evidence="3">NRRL Y-12698</strain>
    </source>
</reference>
<protein>
    <submittedName>
        <fullName evidence="2">Uncharacterized protein</fullName>
    </submittedName>
</protein>
<dbReference type="RefSeq" id="XP_018982737.1">
    <property type="nucleotide sequence ID" value="XM_019126689.1"/>
</dbReference>
<sequence length="73" mass="8551">MFLPPPLTLILTGIAFYYLFFSRVESLFFYLMISVYDRQLVIAHSRAPYRPYALPSQTIELLRLRKAVANSYS</sequence>
<keyword evidence="3" id="KW-1185">Reference proteome</keyword>
<keyword evidence="1" id="KW-0472">Membrane</keyword>
<evidence type="ECO:0000256" key="1">
    <source>
        <dbReference type="SAM" id="Phobius"/>
    </source>
</evidence>
<dbReference type="AlphaFoldDB" id="A0A1E3QI87"/>
<gene>
    <name evidence="2" type="ORF">BABINDRAFT_101267</name>
</gene>
<keyword evidence="1" id="KW-1133">Transmembrane helix</keyword>
<keyword evidence="1" id="KW-0812">Transmembrane</keyword>
<evidence type="ECO:0000313" key="3">
    <source>
        <dbReference type="Proteomes" id="UP000094336"/>
    </source>
</evidence>
<dbReference type="Proteomes" id="UP000094336">
    <property type="component" value="Unassembled WGS sequence"/>
</dbReference>
<name>A0A1E3QI87_9ASCO</name>
<accession>A0A1E3QI87</accession>